<dbReference type="Proteomes" id="UP000297245">
    <property type="component" value="Unassembled WGS sequence"/>
</dbReference>
<evidence type="ECO:0000256" key="1">
    <source>
        <dbReference type="SAM" id="MobiDB-lite"/>
    </source>
</evidence>
<dbReference type="OrthoDB" id="5392716at2759"/>
<feature type="region of interest" description="Disordered" evidence="1">
    <location>
        <begin position="1"/>
        <end position="22"/>
    </location>
</feature>
<name>A0A4S8LQL3_DENBC</name>
<feature type="domain" description="Integrase core" evidence="2">
    <location>
        <begin position="168"/>
        <end position="341"/>
    </location>
</feature>
<dbReference type="InterPro" id="IPR058913">
    <property type="entry name" value="Integrase_dom_put"/>
</dbReference>
<protein>
    <recommendedName>
        <fullName evidence="2">Integrase core domain-containing protein</fullName>
    </recommendedName>
</protein>
<dbReference type="PANTHER" id="PTHR46177">
    <property type="entry name" value="INTEGRASE CATALYTIC DOMAIN-CONTAINING PROTEIN"/>
    <property type="match status" value="1"/>
</dbReference>
<keyword evidence="4" id="KW-1185">Reference proteome</keyword>
<dbReference type="Pfam" id="PF24764">
    <property type="entry name" value="rva_4"/>
    <property type="match status" value="1"/>
</dbReference>
<proteinExistence type="predicted"/>
<gene>
    <name evidence="3" type="ORF">K435DRAFT_909684</name>
</gene>
<evidence type="ECO:0000259" key="2">
    <source>
        <dbReference type="Pfam" id="PF24764"/>
    </source>
</evidence>
<evidence type="ECO:0000313" key="4">
    <source>
        <dbReference type="Proteomes" id="UP000297245"/>
    </source>
</evidence>
<dbReference type="AlphaFoldDB" id="A0A4S8LQL3"/>
<organism evidence="3 4">
    <name type="scientific">Dendrothele bispora (strain CBS 962.96)</name>
    <dbReference type="NCBI Taxonomy" id="1314807"/>
    <lineage>
        <taxon>Eukaryota</taxon>
        <taxon>Fungi</taxon>
        <taxon>Dikarya</taxon>
        <taxon>Basidiomycota</taxon>
        <taxon>Agaricomycotina</taxon>
        <taxon>Agaricomycetes</taxon>
        <taxon>Agaricomycetidae</taxon>
        <taxon>Agaricales</taxon>
        <taxon>Agaricales incertae sedis</taxon>
        <taxon>Dendrothele</taxon>
    </lineage>
</organism>
<accession>A0A4S8LQL3</accession>
<evidence type="ECO:0000313" key="3">
    <source>
        <dbReference type="EMBL" id="THU91138.1"/>
    </source>
</evidence>
<reference evidence="3 4" key="1">
    <citation type="journal article" date="2019" name="Nat. Ecol. Evol.">
        <title>Megaphylogeny resolves global patterns of mushroom evolution.</title>
        <authorList>
            <person name="Varga T."/>
            <person name="Krizsan K."/>
            <person name="Foldi C."/>
            <person name="Dima B."/>
            <person name="Sanchez-Garcia M."/>
            <person name="Sanchez-Ramirez S."/>
            <person name="Szollosi G.J."/>
            <person name="Szarkandi J.G."/>
            <person name="Papp V."/>
            <person name="Albert L."/>
            <person name="Andreopoulos W."/>
            <person name="Angelini C."/>
            <person name="Antonin V."/>
            <person name="Barry K.W."/>
            <person name="Bougher N.L."/>
            <person name="Buchanan P."/>
            <person name="Buyck B."/>
            <person name="Bense V."/>
            <person name="Catcheside P."/>
            <person name="Chovatia M."/>
            <person name="Cooper J."/>
            <person name="Damon W."/>
            <person name="Desjardin D."/>
            <person name="Finy P."/>
            <person name="Geml J."/>
            <person name="Haridas S."/>
            <person name="Hughes K."/>
            <person name="Justo A."/>
            <person name="Karasinski D."/>
            <person name="Kautmanova I."/>
            <person name="Kiss B."/>
            <person name="Kocsube S."/>
            <person name="Kotiranta H."/>
            <person name="LaButti K.M."/>
            <person name="Lechner B.E."/>
            <person name="Liimatainen K."/>
            <person name="Lipzen A."/>
            <person name="Lukacs Z."/>
            <person name="Mihaltcheva S."/>
            <person name="Morgado L.N."/>
            <person name="Niskanen T."/>
            <person name="Noordeloos M.E."/>
            <person name="Ohm R.A."/>
            <person name="Ortiz-Santana B."/>
            <person name="Ovrebo C."/>
            <person name="Racz N."/>
            <person name="Riley R."/>
            <person name="Savchenko A."/>
            <person name="Shiryaev A."/>
            <person name="Soop K."/>
            <person name="Spirin V."/>
            <person name="Szebenyi C."/>
            <person name="Tomsovsky M."/>
            <person name="Tulloss R.E."/>
            <person name="Uehling J."/>
            <person name="Grigoriev I.V."/>
            <person name="Vagvolgyi C."/>
            <person name="Papp T."/>
            <person name="Martin F.M."/>
            <person name="Miettinen O."/>
            <person name="Hibbett D.S."/>
            <person name="Nagy L.G."/>
        </authorList>
    </citation>
    <scope>NUCLEOTIDE SEQUENCE [LARGE SCALE GENOMIC DNA]</scope>
    <source>
        <strain evidence="3 4">CBS 962.96</strain>
    </source>
</reference>
<dbReference type="EMBL" id="ML179314">
    <property type="protein sequence ID" value="THU91138.1"/>
    <property type="molecule type" value="Genomic_DNA"/>
</dbReference>
<sequence>MSTEDEANAAFNRNPKGKNQYASCLSADDPTLKEALIKYHRRKETNNQTIAKLLDAEYGIKMSASTVKNRRATLGLKGSRGLMKTMDEAGKAQATQMILDELSNDPAQRAGVATIQAKVAYNSATHLPRHLVSDVMHTHAIEGFDKREPTAKKINRLPKVPLGIHHRWAGDGHDKLYKIGFPIWAVVDDATGRYLDGWVVPSNRMANIVAYCFLLLVEKYGGIPIQFTTDCGSETTALYGLINALREVFYPECPTDELPAHVYLRSIHNISIERSWLRLRLDFGDNAVAFYYQGIDSGVYNPSDADHYLLCQWLWPVLLRKELRKFIEFRNGVKMRKDKEKLGPSGISRDRAFTLYEEWGGQNFLMPVDVSVIREIKEQMGGDSILDFVPAEFASRAQEAYDGLGVSELTMQNVWDVFETMFPILFPEP</sequence>
<dbReference type="PANTHER" id="PTHR46177:SF1">
    <property type="entry name" value="INTEGRASE CATALYTIC DOMAIN-CONTAINING PROTEIN"/>
    <property type="match status" value="1"/>
</dbReference>